<name>A0ABP0ZLH1_9ASCO</name>
<feature type="compositionally biased region" description="Basic and acidic residues" evidence="3">
    <location>
        <begin position="285"/>
        <end position="295"/>
    </location>
</feature>
<feature type="region of interest" description="Disordered" evidence="3">
    <location>
        <begin position="346"/>
        <end position="399"/>
    </location>
</feature>
<evidence type="ECO:0000256" key="3">
    <source>
        <dbReference type="SAM" id="MobiDB-lite"/>
    </source>
</evidence>
<feature type="compositionally biased region" description="Polar residues" evidence="3">
    <location>
        <begin position="202"/>
        <end position="211"/>
    </location>
</feature>
<dbReference type="Proteomes" id="UP001497383">
    <property type="component" value="Chromosome 4"/>
</dbReference>
<evidence type="ECO:0000313" key="5">
    <source>
        <dbReference type="Proteomes" id="UP001497383"/>
    </source>
</evidence>
<dbReference type="Pfam" id="PF08243">
    <property type="entry name" value="SPT2"/>
    <property type="match status" value="1"/>
</dbReference>
<feature type="compositionally biased region" description="Low complexity" evidence="3">
    <location>
        <begin position="74"/>
        <end position="89"/>
    </location>
</feature>
<keyword evidence="5" id="KW-1185">Reference proteome</keyword>
<feature type="compositionally biased region" description="Basic and acidic residues" evidence="3">
    <location>
        <begin position="154"/>
        <end position="181"/>
    </location>
</feature>
<evidence type="ECO:0000256" key="2">
    <source>
        <dbReference type="ARBA" id="ARBA00023054"/>
    </source>
</evidence>
<comment type="similarity">
    <text evidence="1">Belongs to the SPT2 family.</text>
</comment>
<dbReference type="EMBL" id="OZ022408">
    <property type="protein sequence ID" value="CAK9438999.1"/>
    <property type="molecule type" value="Genomic_DNA"/>
</dbReference>
<feature type="compositionally biased region" description="Polar residues" evidence="3">
    <location>
        <begin position="98"/>
        <end position="115"/>
    </location>
</feature>
<feature type="region of interest" description="Disordered" evidence="3">
    <location>
        <begin position="1"/>
        <end position="325"/>
    </location>
</feature>
<accession>A0ABP0ZLH1</accession>
<dbReference type="GeneID" id="92208419"/>
<dbReference type="InterPro" id="IPR013256">
    <property type="entry name" value="Chromatin_SPT2"/>
</dbReference>
<gene>
    <name evidence="4" type="ORF">LODBEIA_P32230</name>
</gene>
<proteinExistence type="inferred from homology"/>
<evidence type="ECO:0000256" key="1">
    <source>
        <dbReference type="ARBA" id="ARBA00006461"/>
    </source>
</evidence>
<feature type="compositionally biased region" description="Basic and acidic residues" evidence="3">
    <location>
        <begin position="61"/>
        <end position="70"/>
    </location>
</feature>
<reference evidence="4 5" key="1">
    <citation type="submission" date="2024-03" db="EMBL/GenBank/DDBJ databases">
        <authorList>
            <person name="Brejova B."/>
        </authorList>
    </citation>
    <scope>NUCLEOTIDE SEQUENCE [LARGE SCALE GENOMIC DNA]</scope>
    <source>
        <strain evidence="4 5">CBS 14171</strain>
    </source>
</reference>
<feature type="compositionally biased region" description="Basic and acidic residues" evidence="3">
    <location>
        <begin position="257"/>
        <end position="272"/>
    </location>
</feature>
<evidence type="ECO:0000313" key="4">
    <source>
        <dbReference type="EMBL" id="CAK9438999.1"/>
    </source>
</evidence>
<protein>
    <recommendedName>
        <fullName evidence="6">SPT2 chromatin protein</fullName>
    </recommendedName>
</protein>
<evidence type="ECO:0008006" key="6">
    <source>
        <dbReference type="Google" id="ProtNLM"/>
    </source>
</evidence>
<keyword evidence="2" id="KW-0175">Coiled coil</keyword>
<feature type="compositionally biased region" description="Basic and acidic residues" evidence="3">
    <location>
        <begin position="366"/>
        <end position="391"/>
    </location>
</feature>
<feature type="compositionally biased region" description="Low complexity" evidence="3">
    <location>
        <begin position="122"/>
        <end position="137"/>
    </location>
</feature>
<feature type="compositionally biased region" description="Acidic residues" evidence="3">
    <location>
        <begin position="308"/>
        <end position="325"/>
    </location>
</feature>
<sequence length="399" mass="44238">MGLSSILSRIDKKGQPLPKSISDPEPSSPRQNAARISVNDDAKRGSFSTTPAAKPVQPKAGDQRRQETLKSKQPVPRANVPARPASNPRGSLVHGPNATISSTNVSHKPSHNTATLPRKQPATTKTSSSLLAKGSSSFEPVVTPAKPKMSYSELMKKAAGIDHSKLSIKYPQKERTSKGEKPATSPKRSSPKPDLTAPNPAKSVSSRTASSPRERDGHGNRAQPMARTGEATSSNRPTKFPESTKKMASPNPKKPSVARESEQARPKQKVPEPTRQASAKLQAMLDKKRQRDNKQLHLRGRGGRHEEDSEDDLSDFVASDEEELDDGVDYNRDEIWAMFNKGKRHHYDYDDDSDDMEATGAEVFEEERRSKINADREDRLEQERLDRLAEQKRKRLRHS</sequence>
<dbReference type="RefSeq" id="XP_066830161.1">
    <property type="nucleotide sequence ID" value="XM_066973310.1"/>
</dbReference>
<dbReference type="SMART" id="SM00784">
    <property type="entry name" value="SPT2"/>
    <property type="match status" value="1"/>
</dbReference>
<organism evidence="4 5">
    <name type="scientific">Lodderomyces beijingensis</name>
    <dbReference type="NCBI Taxonomy" id="1775926"/>
    <lineage>
        <taxon>Eukaryota</taxon>
        <taxon>Fungi</taxon>
        <taxon>Dikarya</taxon>
        <taxon>Ascomycota</taxon>
        <taxon>Saccharomycotina</taxon>
        <taxon>Pichiomycetes</taxon>
        <taxon>Debaryomycetaceae</taxon>
        <taxon>Candida/Lodderomyces clade</taxon>
        <taxon>Lodderomyces</taxon>
    </lineage>
</organism>